<reference evidence="13 14" key="2">
    <citation type="journal article" date="2011" name="J. Bacteriol.">
        <title>Genomes of three methylotrophs from a single niche uncover genetic and metabolic divergence of Methylophilaceae.</title>
        <authorList>
            <person name="Lapidus A."/>
            <person name="Clum A."/>
            <person name="Labutti K."/>
            <person name="Kaluzhnaya M.G."/>
            <person name="Lim S."/>
            <person name="Beck D.A."/>
            <person name="Glavina Del Rio T."/>
            <person name="Nolan M."/>
            <person name="Mavromatis K."/>
            <person name="Huntemann M."/>
            <person name="Lucas S."/>
            <person name="Lidstrom M.E."/>
            <person name="Ivanova N."/>
            <person name="Chistoserdova L."/>
        </authorList>
    </citation>
    <scope>NUCLEOTIDE SEQUENCE [LARGE SCALE GENOMIC DNA]</scope>
    <source>
        <strain evidence="13 14">301</strain>
    </source>
</reference>
<dbReference type="GO" id="GO:0015031">
    <property type="term" value="P:protein transport"/>
    <property type="evidence" value="ECO:0007669"/>
    <property type="project" value="UniProtKB-KW"/>
</dbReference>
<evidence type="ECO:0000313" key="14">
    <source>
        <dbReference type="Proteomes" id="UP000000383"/>
    </source>
</evidence>
<evidence type="ECO:0000256" key="2">
    <source>
        <dbReference type="ARBA" id="ARBA00006555"/>
    </source>
</evidence>
<comment type="subcellular location">
    <subcellularLocation>
        <location evidence="1">Cell inner membrane</location>
        <topology evidence="1">Single-pass membrane protein</topology>
        <orientation evidence="1">Periplasmic side</orientation>
    </subcellularLocation>
</comment>
<dbReference type="InterPro" id="IPR006260">
    <property type="entry name" value="TonB/TolA_C"/>
</dbReference>
<dbReference type="eggNOG" id="COG0810">
    <property type="taxonomic scope" value="Bacteria"/>
</dbReference>
<keyword evidence="8 11" id="KW-1133">Transmembrane helix</keyword>
<dbReference type="STRING" id="666681.M301_2630"/>
<dbReference type="PROSITE" id="PS52015">
    <property type="entry name" value="TONB_CTD"/>
    <property type="match status" value="1"/>
</dbReference>
<evidence type="ECO:0000256" key="11">
    <source>
        <dbReference type="SAM" id="Phobius"/>
    </source>
</evidence>
<feature type="transmembrane region" description="Helical" evidence="11">
    <location>
        <begin position="12"/>
        <end position="34"/>
    </location>
</feature>
<proteinExistence type="inferred from homology"/>
<dbReference type="InterPro" id="IPR051045">
    <property type="entry name" value="TonB-dependent_transducer"/>
</dbReference>
<dbReference type="GO" id="GO:0031992">
    <property type="term" value="F:energy transducer activity"/>
    <property type="evidence" value="ECO:0007669"/>
    <property type="project" value="TreeGrafter"/>
</dbReference>
<dbReference type="RefSeq" id="WP_013149294.1">
    <property type="nucleotide sequence ID" value="NC_014207.1"/>
</dbReference>
<keyword evidence="9 11" id="KW-0472">Membrane</keyword>
<dbReference type="OrthoDB" id="9803361at2"/>
<dbReference type="EMBL" id="CP002056">
    <property type="protein sequence ID" value="ADI30987.1"/>
    <property type="molecule type" value="Genomic_DNA"/>
</dbReference>
<evidence type="ECO:0000256" key="7">
    <source>
        <dbReference type="ARBA" id="ARBA00022927"/>
    </source>
</evidence>
<evidence type="ECO:0000256" key="1">
    <source>
        <dbReference type="ARBA" id="ARBA00004383"/>
    </source>
</evidence>
<keyword evidence="6 11" id="KW-0812">Transmembrane</keyword>
<dbReference type="InterPro" id="IPR037682">
    <property type="entry name" value="TonB_C"/>
</dbReference>
<dbReference type="Pfam" id="PF03544">
    <property type="entry name" value="TonB_C"/>
    <property type="match status" value="1"/>
</dbReference>
<feature type="coiled-coil region" evidence="10">
    <location>
        <begin position="119"/>
        <end position="146"/>
    </location>
</feature>
<evidence type="ECO:0000256" key="8">
    <source>
        <dbReference type="ARBA" id="ARBA00022989"/>
    </source>
</evidence>
<dbReference type="GO" id="GO:0055085">
    <property type="term" value="P:transmembrane transport"/>
    <property type="evidence" value="ECO:0007669"/>
    <property type="project" value="InterPro"/>
</dbReference>
<name>D7DNI6_METV0</name>
<keyword evidence="5" id="KW-0997">Cell inner membrane</keyword>
<evidence type="ECO:0000256" key="4">
    <source>
        <dbReference type="ARBA" id="ARBA00022475"/>
    </source>
</evidence>
<dbReference type="AlphaFoldDB" id="D7DNI6"/>
<keyword evidence="10" id="KW-0175">Coiled coil</keyword>
<gene>
    <name evidence="13" type="ordered locus">M301_2630</name>
</gene>
<keyword evidence="14" id="KW-1185">Reference proteome</keyword>
<dbReference type="PANTHER" id="PTHR33446">
    <property type="entry name" value="PROTEIN TONB-RELATED"/>
    <property type="match status" value="1"/>
</dbReference>
<evidence type="ECO:0000256" key="5">
    <source>
        <dbReference type="ARBA" id="ARBA00022519"/>
    </source>
</evidence>
<dbReference type="SUPFAM" id="SSF74653">
    <property type="entry name" value="TolA/TonB C-terminal domain"/>
    <property type="match status" value="1"/>
</dbReference>
<keyword evidence="7" id="KW-0653">Protein transport</keyword>
<sequence length="318" mass="35737">MVDSLIVKVQTMSVMAMAIWISILVHAVILSIHFEPELKKFKDKLPTLEVMLVNAKTLTKPDKADVLAQADLDRGGNTDQNRKMKSALPAIKQQKSEFTLKPMAEVKSGKKAAKMTAEETKEQKHVADLEKQAQELMTQLQSTNKIESAPVQKAAAKEADMGNQENPNKKLNMSDLTAAALEMDRLEALIAKQQDDYQKRPKRKFIGARAQKYRDALYVESWRQKVEKVGNLNYPEAAKNLKMYGQLQLTVSIKADGSIESIEINRSSGHKVLDEAAKHIVELAAPYSRFPDDMHNEVDILSITRTWTFTKEDSLATE</sequence>
<dbReference type="NCBIfam" id="TIGR01352">
    <property type="entry name" value="tonB_Cterm"/>
    <property type="match status" value="1"/>
</dbReference>
<evidence type="ECO:0000256" key="10">
    <source>
        <dbReference type="SAM" id="Coils"/>
    </source>
</evidence>
<dbReference type="Gene3D" id="3.30.1150.10">
    <property type="match status" value="1"/>
</dbReference>
<organism evidence="13 14">
    <name type="scientific">Methylotenera versatilis (strain 301)</name>
    <dbReference type="NCBI Taxonomy" id="666681"/>
    <lineage>
        <taxon>Bacteria</taxon>
        <taxon>Pseudomonadati</taxon>
        <taxon>Pseudomonadota</taxon>
        <taxon>Betaproteobacteria</taxon>
        <taxon>Nitrosomonadales</taxon>
        <taxon>Methylophilaceae</taxon>
        <taxon>Methylotenera</taxon>
    </lineage>
</organism>
<protein>
    <submittedName>
        <fullName evidence="13">TonB family protein</fullName>
    </submittedName>
</protein>
<dbReference type="Proteomes" id="UP000000383">
    <property type="component" value="Chromosome"/>
</dbReference>
<feature type="domain" description="TonB C-terminal" evidence="12">
    <location>
        <begin position="219"/>
        <end position="318"/>
    </location>
</feature>
<dbReference type="PANTHER" id="PTHR33446:SF11">
    <property type="entry name" value="TONB3"/>
    <property type="match status" value="1"/>
</dbReference>
<keyword evidence="4" id="KW-1003">Cell membrane</keyword>
<reference evidence="14" key="1">
    <citation type="submission" date="2010-05" db="EMBL/GenBank/DDBJ databases">
        <title>Complete sequence of Methylotenera sp. 301.</title>
        <authorList>
            <person name="Lucas S."/>
            <person name="Copeland A."/>
            <person name="Lapidus A."/>
            <person name="Cheng J.-F."/>
            <person name="Bruce D."/>
            <person name="Goodwin L."/>
            <person name="Pitluck S."/>
            <person name="Clum A."/>
            <person name="Land M."/>
            <person name="Hauser L."/>
            <person name="Kyrpides N."/>
            <person name="Ivanova N."/>
            <person name="Chistoservova L."/>
            <person name="Kalyuzhnaya M."/>
            <person name="Woyke T."/>
        </authorList>
    </citation>
    <scope>NUCLEOTIDE SEQUENCE [LARGE SCALE GENOMIC DNA]</scope>
    <source>
        <strain evidence="14">301</strain>
    </source>
</reference>
<dbReference type="HOGENOM" id="CLU_052089_0_0_4"/>
<evidence type="ECO:0000259" key="12">
    <source>
        <dbReference type="PROSITE" id="PS52015"/>
    </source>
</evidence>
<evidence type="ECO:0000256" key="9">
    <source>
        <dbReference type="ARBA" id="ARBA00023136"/>
    </source>
</evidence>
<evidence type="ECO:0000313" key="13">
    <source>
        <dbReference type="EMBL" id="ADI30987.1"/>
    </source>
</evidence>
<evidence type="ECO:0000256" key="6">
    <source>
        <dbReference type="ARBA" id="ARBA00022692"/>
    </source>
</evidence>
<accession>D7DNI6</accession>
<keyword evidence="3" id="KW-0813">Transport</keyword>
<evidence type="ECO:0000256" key="3">
    <source>
        <dbReference type="ARBA" id="ARBA00022448"/>
    </source>
</evidence>
<dbReference type="KEGG" id="meh:M301_2630"/>
<dbReference type="GO" id="GO:0098797">
    <property type="term" value="C:plasma membrane protein complex"/>
    <property type="evidence" value="ECO:0007669"/>
    <property type="project" value="TreeGrafter"/>
</dbReference>
<comment type="similarity">
    <text evidence="2">Belongs to the TonB family.</text>
</comment>